<evidence type="ECO:0000313" key="9">
    <source>
        <dbReference type="EMBL" id="MEM5537146.1"/>
    </source>
</evidence>
<feature type="transmembrane region" description="Helical" evidence="8">
    <location>
        <begin position="154"/>
        <end position="177"/>
    </location>
</feature>
<proteinExistence type="inferred from homology"/>
<evidence type="ECO:0000256" key="8">
    <source>
        <dbReference type="SAM" id="Phobius"/>
    </source>
</evidence>
<keyword evidence="5 8" id="KW-0812">Transmembrane</keyword>
<dbReference type="RefSeq" id="WP_342854656.1">
    <property type="nucleotide sequence ID" value="NZ_JBBMRA010000011.1"/>
</dbReference>
<keyword evidence="10" id="KW-1185">Reference proteome</keyword>
<accession>A0ABU9TTV1</accession>
<dbReference type="EMBL" id="JBBMRA010000011">
    <property type="protein sequence ID" value="MEM5537146.1"/>
    <property type="molecule type" value="Genomic_DNA"/>
</dbReference>
<feature type="transmembrane region" description="Helical" evidence="8">
    <location>
        <begin position="62"/>
        <end position="83"/>
    </location>
</feature>
<dbReference type="Proteomes" id="UP001449225">
    <property type="component" value="Unassembled WGS sequence"/>
</dbReference>
<comment type="subcellular location">
    <subcellularLocation>
        <location evidence="1">Cell membrane</location>
        <topology evidence="1">Multi-pass membrane protein</topology>
    </subcellularLocation>
</comment>
<comment type="similarity">
    <text evidence="2">Belongs to the auxin efflux carrier (TC 2.A.69) family.</text>
</comment>
<feature type="transmembrane region" description="Helical" evidence="8">
    <location>
        <begin position="104"/>
        <end position="120"/>
    </location>
</feature>
<organism evidence="9 10">
    <name type="scientific">Neptuniibacter pectenicola</name>
    <dbReference type="NCBI Taxonomy" id="1806669"/>
    <lineage>
        <taxon>Bacteria</taxon>
        <taxon>Pseudomonadati</taxon>
        <taxon>Pseudomonadota</taxon>
        <taxon>Gammaproteobacteria</taxon>
        <taxon>Oceanospirillales</taxon>
        <taxon>Oceanospirillaceae</taxon>
        <taxon>Neptuniibacter</taxon>
    </lineage>
</organism>
<keyword evidence="4" id="KW-1003">Cell membrane</keyword>
<keyword evidence="7 8" id="KW-0472">Membrane</keyword>
<evidence type="ECO:0000256" key="6">
    <source>
        <dbReference type="ARBA" id="ARBA00022989"/>
    </source>
</evidence>
<dbReference type="Pfam" id="PF03547">
    <property type="entry name" value="Mem_trans"/>
    <property type="match status" value="1"/>
</dbReference>
<feature type="transmembrane region" description="Helical" evidence="8">
    <location>
        <begin position="282"/>
        <end position="305"/>
    </location>
</feature>
<dbReference type="PANTHER" id="PTHR36838">
    <property type="entry name" value="AUXIN EFFLUX CARRIER FAMILY PROTEIN"/>
    <property type="match status" value="1"/>
</dbReference>
<feature type="transmembrane region" description="Helical" evidence="8">
    <location>
        <begin position="197"/>
        <end position="215"/>
    </location>
</feature>
<evidence type="ECO:0000256" key="7">
    <source>
        <dbReference type="ARBA" id="ARBA00023136"/>
    </source>
</evidence>
<evidence type="ECO:0000256" key="2">
    <source>
        <dbReference type="ARBA" id="ARBA00010145"/>
    </source>
</evidence>
<feature type="transmembrane region" description="Helical" evidence="8">
    <location>
        <begin position="126"/>
        <end position="147"/>
    </location>
</feature>
<evidence type="ECO:0000256" key="3">
    <source>
        <dbReference type="ARBA" id="ARBA00022448"/>
    </source>
</evidence>
<evidence type="ECO:0000256" key="5">
    <source>
        <dbReference type="ARBA" id="ARBA00022692"/>
    </source>
</evidence>
<dbReference type="InterPro" id="IPR004776">
    <property type="entry name" value="Mem_transp_PIN-like"/>
</dbReference>
<feature type="transmembrane region" description="Helical" evidence="8">
    <location>
        <begin position="227"/>
        <end position="246"/>
    </location>
</feature>
<gene>
    <name evidence="9" type="ORF">WNY58_12155</name>
</gene>
<evidence type="ECO:0000313" key="10">
    <source>
        <dbReference type="Proteomes" id="UP001449225"/>
    </source>
</evidence>
<dbReference type="InterPro" id="IPR038770">
    <property type="entry name" value="Na+/solute_symporter_sf"/>
</dbReference>
<dbReference type="Gene3D" id="1.20.1530.20">
    <property type="match status" value="1"/>
</dbReference>
<name>A0ABU9TTV1_9GAMM</name>
<reference evidence="9 10" key="1">
    <citation type="submission" date="2024-03" db="EMBL/GenBank/DDBJ databases">
        <title>Community enrichment and isolation of bacterial strains for fucoidan degradation.</title>
        <authorList>
            <person name="Sichert A."/>
        </authorList>
    </citation>
    <scope>NUCLEOTIDE SEQUENCE [LARGE SCALE GENOMIC DNA]</scope>
    <source>
        <strain evidence="9 10">AS76</strain>
    </source>
</reference>
<evidence type="ECO:0000256" key="1">
    <source>
        <dbReference type="ARBA" id="ARBA00004651"/>
    </source>
</evidence>
<protein>
    <submittedName>
        <fullName evidence="9">AEC family transporter</fullName>
    </submittedName>
</protein>
<keyword evidence="3" id="KW-0813">Transport</keyword>
<dbReference type="PANTHER" id="PTHR36838:SF4">
    <property type="entry name" value="AUXIN EFFLUX CARRIER FAMILY PROTEIN"/>
    <property type="match status" value="1"/>
</dbReference>
<evidence type="ECO:0000256" key="4">
    <source>
        <dbReference type="ARBA" id="ARBA00022475"/>
    </source>
</evidence>
<sequence length="309" mass="32973">MIEIISALWPVFALILLGYVAKRAQFPGEAFWRQAEKATYFILFPILLVTRLSTTDMSVVDLGAVGLTILLMVFIASVLAFIVRLFTDFDAAGFTSLYQGSVRFNVYVGLAASATLYGSLGLAVGAVVMAIMIPLLNLCCVLVFSVFTHKTGNISSIFLAITKNPLIISSLLGLLLNQTGVGFPVVLEPVADLLSRMALPLGLLSVGAGLSFRVLVKSGKEIGWASFIKLGLMPIVAFALCAVLALDVESAEIIWLYAALPTATSSYILARQLGGDAPMMAAIITGQTLISMISIPVVLIFLSFLQKTL</sequence>
<keyword evidence="6 8" id="KW-1133">Transmembrane helix</keyword>
<comment type="caution">
    <text evidence="9">The sequence shown here is derived from an EMBL/GenBank/DDBJ whole genome shotgun (WGS) entry which is preliminary data.</text>
</comment>